<dbReference type="InterPro" id="IPR002878">
    <property type="entry name" value="ChsH2_C"/>
</dbReference>
<gene>
    <name evidence="3" type="ORF">JHL22_00420</name>
</gene>
<dbReference type="InterPro" id="IPR012340">
    <property type="entry name" value="NA-bd_OB-fold"/>
</dbReference>
<reference evidence="3 4" key="1">
    <citation type="submission" date="2020-12" db="EMBL/GenBank/DDBJ databases">
        <authorList>
            <person name="Lu T."/>
            <person name="Wang Q."/>
            <person name="Han X."/>
        </authorList>
    </citation>
    <scope>NUCLEOTIDE SEQUENCE [LARGE SCALE GENOMIC DNA]</scope>
    <source>
        <strain evidence="3 4">WQ 585</strain>
    </source>
</reference>
<sequence length="130" mass="14079">MAQDNATLTVGAEKYFHEQLAQGHFLIQRCKACSTSIFFPRMICPHCGSGDIEWYAPSGKGTVYATTIVRKKPEAGGDYNVALIDLEEGPRMMSRVEGIAPAEVKIGQKVQASVKTAEEGNIVIFTVAGE</sequence>
<organism evidence="3 4">
    <name type="scientific">Advenella mandrilli</name>
    <dbReference type="NCBI Taxonomy" id="2800330"/>
    <lineage>
        <taxon>Bacteria</taxon>
        <taxon>Pseudomonadati</taxon>
        <taxon>Pseudomonadota</taxon>
        <taxon>Betaproteobacteria</taxon>
        <taxon>Burkholderiales</taxon>
        <taxon>Alcaligenaceae</taxon>
    </lineage>
</organism>
<keyword evidence="4" id="KW-1185">Reference proteome</keyword>
<evidence type="ECO:0000259" key="2">
    <source>
        <dbReference type="Pfam" id="PF12172"/>
    </source>
</evidence>
<accession>A0ABS1E8Q5</accession>
<feature type="domain" description="ChsH2 C-terminal OB-fold" evidence="1">
    <location>
        <begin position="54"/>
        <end position="114"/>
    </location>
</feature>
<feature type="domain" description="ChsH2 rubredoxin-like zinc ribbon" evidence="2">
    <location>
        <begin position="18"/>
        <end position="53"/>
    </location>
</feature>
<evidence type="ECO:0000259" key="1">
    <source>
        <dbReference type="Pfam" id="PF01796"/>
    </source>
</evidence>
<evidence type="ECO:0000313" key="4">
    <source>
        <dbReference type="Proteomes" id="UP000635316"/>
    </source>
</evidence>
<dbReference type="PANTHER" id="PTHR34075:SF5">
    <property type="entry name" value="BLR3430 PROTEIN"/>
    <property type="match status" value="1"/>
</dbReference>
<dbReference type="RefSeq" id="WP_200232678.1">
    <property type="nucleotide sequence ID" value="NZ_JAENGP010000001.1"/>
</dbReference>
<dbReference type="SUPFAM" id="SSF50249">
    <property type="entry name" value="Nucleic acid-binding proteins"/>
    <property type="match status" value="1"/>
</dbReference>
<name>A0ABS1E8Q5_9BURK</name>
<dbReference type="Pfam" id="PF12172">
    <property type="entry name" value="zf-ChsH2"/>
    <property type="match status" value="1"/>
</dbReference>
<comment type="caution">
    <text evidence="3">The sequence shown here is derived from an EMBL/GenBank/DDBJ whole genome shotgun (WGS) entry which is preliminary data.</text>
</comment>
<dbReference type="EMBL" id="JAENGP010000001">
    <property type="protein sequence ID" value="MBK1779676.1"/>
    <property type="molecule type" value="Genomic_DNA"/>
</dbReference>
<dbReference type="Gene3D" id="6.10.30.10">
    <property type="match status" value="1"/>
</dbReference>
<dbReference type="Pfam" id="PF01796">
    <property type="entry name" value="OB_ChsH2_C"/>
    <property type="match status" value="1"/>
</dbReference>
<protein>
    <submittedName>
        <fullName evidence="3">Zn-ribbon domain-containing OB-fold protein</fullName>
    </submittedName>
</protein>
<dbReference type="PANTHER" id="PTHR34075">
    <property type="entry name" value="BLR3430 PROTEIN"/>
    <property type="match status" value="1"/>
</dbReference>
<dbReference type="InterPro" id="IPR052513">
    <property type="entry name" value="Thioester_dehydratase-like"/>
</dbReference>
<evidence type="ECO:0000313" key="3">
    <source>
        <dbReference type="EMBL" id="MBK1779676.1"/>
    </source>
</evidence>
<dbReference type="Proteomes" id="UP000635316">
    <property type="component" value="Unassembled WGS sequence"/>
</dbReference>
<proteinExistence type="predicted"/>
<dbReference type="InterPro" id="IPR022002">
    <property type="entry name" value="ChsH2_Znr"/>
</dbReference>